<evidence type="ECO:0000256" key="1">
    <source>
        <dbReference type="SAM" id="MobiDB-lite"/>
    </source>
</evidence>
<sequence length="74" mass="8295">MHCCLDLRHSRRLNHAPDIFQLNYNAALVSCSQTCLSTPSSRRHLRGSCYRKSPSSLSPGRTPSGVKLRRDVVV</sequence>
<organism evidence="2 3">
    <name type="scientific">Zoarces viviparus</name>
    <name type="common">Viviparous eelpout</name>
    <name type="synonym">Blennius viviparus</name>
    <dbReference type="NCBI Taxonomy" id="48416"/>
    <lineage>
        <taxon>Eukaryota</taxon>
        <taxon>Metazoa</taxon>
        <taxon>Chordata</taxon>
        <taxon>Craniata</taxon>
        <taxon>Vertebrata</taxon>
        <taxon>Euteleostomi</taxon>
        <taxon>Actinopterygii</taxon>
        <taxon>Neopterygii</taxon>
        <taxon>Teleostei</taxon>
        <taxon>Neoteleostei</taxon>
        <taxon>Acanthomorphata</taxon>
        <taxon>Eupercaria</taxon>
        <taxon>Perciformes</taxon>
        <taxon>Cottioidei</taxon>
        <taxon>Zoarcales</taxon>
        <taxon>Zoarcidae</taxon>
        <taxon>Zoarcinae</taxon>
        <taxon>Zoarces</taxon>
    </lineage>
</organism>
<accession>A0AAW1FQG5</accession>
<keyword evidence="3" id="KW-1185">Reference proteome</keyword>
<dbReference type="EMBL" id="JBCEZU010000045">
    <property type="protein sequence ID" value="KAK9536415.1"/>
    <property type="molecule type" value="Genomic_DNA"/>
</dbReference>
<evidence type="ECO:0000313" key="2">
    <source>
        <dbReference type="EMBL" id="KAK9536415.1"/>
    </source>
</evidence>
<dbReference type="Proteomes" id="UP001488805">
    <property type="component" value="Unassembled WGS sequence"/>
</dbReference>
<feature type="region of interest" description="Disordered" evidence="1">
    <location>
        <begin position="38"/>
        <end position="74"/>
    </location>
</feature>
<proteinExistence type="predicted"/>
<protein>
    <submittedName>
        <fullName evidence="2">Uncharacterized protein</fullName>
    </submittedName>
</protein>
<name>A0AAW1FQG5_ZOAVI</name>
<gene>
    <name evidence="2" type="ORF">VZT92_006194</name>
</gene>
<reference evidence="2 3" key="1">
    <citation type="journal article" date="2024" name="Genome Biol. Evol.">
        <title>Chromosome-level genome assembly of the viviparous eelpout Zoarces viviparus.</title>
        <authorList>
            <person name="Fuhrmann N."/>
            <person name="Brasseur M.V."/>
            <person name="Bakowski C.E."/>
            <person name="Podsiadlowski L."/>
            <person name="Prost S."/>
            <person name="Krehenwinkel H."/>
            <person name="Mayer C."/>
        </authorList>
    </citation>
    <scope>NUCLEOTIDE SEQUENCE [LARGE SCALE GENOMIC DNA]</scope>
    <source>
        <strain evidence="2">NO-MEL_2022_Ind0_liver</strain>
    </source>
</reference>
<comment type="caution">
    <text evidence="2">The sequence shown here is derived from an EMBL/GenBank/DDBJ whole genome shotgun (WGS) entry which is preliminary data.</text>
</comment>
<dbReference type="AlphaFoldDB" id="A0AAW1FQG5"/>
<evidence type="ECO:0000313" key="3">
    <source>
        <dbReference type="Proteomes" id="UP001488805"/>
    </source>
</evidence>